<comment type="similarity">
    <text evidence="2">Belongs to the SCC4/mau-2 family.</text>
</comment>
<keyword evidence="6" id="KW-0539">Nucleus</keyword>
<comment type="subcellular location">
    <subcellularLocation>
        <location evidence="1">Nucleus</location>
    </subcellularLocation>
</comment>
<name>A0A2I0VGH7_9ASPA</name>
<keyword evidence="4" id="KW-0498">Mitosis</keyword>
<reference evidence="9 10" key="2">
    <citation type="journal article" date="2017" name="Nature">
        <title>The Apostasia genome and the evolution of orchids.</title>
        <authorList>
            <person name="Zhang G.Q."/>
            <person name="Liu K.W."/>
            <person name="Li Z."/>
            <person name="Lohaus R."/>
            <person name="Hsiao Y.Y."/>
            <person name="Niu S.C."/>
            <person name="Wang J.Y."/>
            <person name="Lin Y.C."/>
            <person name="Xu Q."/>
            <person name="Chen L.J."/>
            <person name="Yoshida K."/>
            <person name="Fujiwara S."/>
            <person name="Wang Z.W."/>
            <person name="Zhang Y.Q."/>
            <person name="Mitsuda N."/>
            <person name="Wang M."/>
            <person name="Liu G.H."/>
            <person name="Pecoraro L."/>
            <person name="Huang H.X."/>
            <person name="Xiao X.J."/>
            <person name="Lin M."/>
            <person name="Wu X.Y."/>
            <person name="Wu W.L."/>
            <person name="Chen Y.Y."/>
            <person name="Chang S.B."/>
            <person name="Sakamoto S."/>
            <person name="Ohme-Takagi M."/>
            <person name="Yagi M."/>
            <person name="Zeng S.J."/>
            <person name="Shen C.Y."/>
            <person name="Yeh C.M."/>
            <person name="Luo Y.B."/>
            <person name="Tsai W.C."/>
            <person name="Van de Peer Y."/>
            <person name="Liu Z.J."/>
        </authorList>
    </citation>
    <scope>NUCLEOTIDE SEQUENCE [LARGE SCALE GENOMIC DNA]</scope>
    <source>
        <tissue evidence="9">The whole plant</tissue>
    </source>
</reference>
<dbReference type="AlphaFoldDB" id="A0A2I0VGH7"/>
<dbReference type="GO" id="GO:0007064">
    <property type="term" value="P:mitotic sister chromatid cohesion"/>
    <property type="evidence" value="ECO:0007669"/>
    <property type="project" value="InterPro"/>
</dbReference>
<reference evidence="9 10" key="1">
    <citation type="journal article" date="2016" name="Sci. Rep.">
        <title>The Dendrobium catenatum Lindl. genome sequence provides insights into polysaccharide synthase, floral development and adaptive evolution.</title>
        <authorList>
            <person name="Zhang G.Q."/>
            <person name="Xu Q."/>
            <person name="Bian C."/>
            <person name="Tsai W.C."/>
            <person name="Yeh C.M."/>
            <person name="Liu K.W."/>
            <person name="Yoshida K."/>
            <person name="Zhang L.S."/>
            <person name="Chang S.B."/>
            <person name="Chen F."/>
            <person name="Shi Y."/>
            <person name="Su Y.Y."/>
            <person name="Zhang Y.Q."/>
            <person name="Chen L.J."/>
            <person name="Yin Y."/>
            <person name="Lin M."/>
            <person name="Huang H."/>
            <person name="Deng H."/>
            <person name="Wang Z.W."/>
            <person name="Zhu S.L."/>
            <person name="Zhao X."/>
            <person name="Deng C."/>
            <person name="Niu S.C."/>
            <person name="Huang J."/>
            <person name="Wang M."/>
            <person name="Liu G.H."/>
            <person name="Yang H.J."/>
            <person name="Xiao X.J."/>
            <person name="Hsiao Y.Y."/>
            <person name="Wu W.L."/>
            <person name="Chen Y.Y."/>
            <person name="Mitsuda N."/>
            <person name="Ohme-Takagi M."/>
            <person name="Luo Y.B."/>
            <person name="Van de Peer Y."/>
            <person name="Liu Z.J."/>
        </authorList>
    </citation>
    <scope>NUCLEOTIDE SEQUENCE [LARGE SCALE GENOMIC DNA]</scope>
    <source>
        <tissue evidence="9">The whole plant</tissue>
    </source>
</reference>
<organism evidence="9 10">
    <name type="scientific">Dendrobium catenatum</name>
    <dbReference type="NCBI Taxonomy" id="906689"/>
    <lineage>
        <taxon>Eukaryota</taxon>
        <taxon>Viridiplantae</taxon>
        <taxon>Streptophyta</taxon>
        <taxon>Embryophyta</taxon>
        <taxon>Tracheophyta</taxon>
        <taxon>Spermatophyta</taxon>
        <taxon>Magnoliopsida</taxon>
        <taxon>Liliopsida</taxon>
        <taxon>Asparagales</taxon>
        <taxon>Orchidaceae</taxon>
        <taxon>Epidendroideae</taxon>
        <taxon>Malaxideae</taxon>
        <taxon>Dendrobiinae</taxon>
        <taxon>Dendrobium</taxon>
    </lineage>
</organism>
<evidence type="ECO:0000256" key="7">
    <source>
        <dbReference type="ARBA" id="ARBA00023306"/>
    </source>
</evidence>
<dbReference type="InterPro" id="IPR011990">
    <property type="entry name" value="TPR-like_helical_dom_sf"/>
</dbReference>
<dbReference type="Proteomes" id="UP000233837">
    <property type="component" value="Unassembled WGS sequence"/>
</dbReference>
<evidence type="ECO:0000256" key="2">
    <source>
        <dbReference type="ARBA" id="ARBA00008585"/>
    </source>
</evidence>
<feature type="region of interest" description="Disordered" evidence="8">
    <location>
        <begin position="229"/>
        <end position="249"/>
    </location>
</feature>
<sequence>MELVAEGLWALADDSERRRDFAGAVKCLEALCQSGASLLPMIEIRTRLRLASLLLSHSHNLNHAKSHLERALLLLKSTPSALPLKFRAHSLLSRCYDLTGNVPQQKHIILRALTLLRTAEPSALPPSAALLWSCNFHSQLASALVIETDYPAALKSLDEGFSAASELRLPELQMFFAASTLHVHLFHWDDPATLEAAARQSSEIWDSFSPDLITCDLLNNDFSPDPPAPRFSSVDCSRHSSQLASREMP</sequence>
<evidence type="ECO:0000313" key="9">
    <source>
        <dbReference type="EMBL" id="PKU62520.1"/>
    </source>
</evidence>
<keyword evidence="3" id="KW-0132">Cell division</keyword>
<dbReference type="EMBL" id="KZ503633">
    <property type="protein sequence ID" value="PKU62520.1"/>
    <property type="molecule type" value="Genomic_DNA"/>
</dbReference>
<dbReference type="GO" id="GO:0007059">
    <property type="term" value="P:chromosome segregation"/>
    <property type="evidence" value="ECO:0007669"/>
    <property type="project" value="UniProtKB-KW"/>
</dbReference>
<dbReference type="GO" id="GO:0051301">
    <property type="term" value="P:cell division"/>
    <property type="evidence" value="ECO:0007669"/>
    <property type="project" value="UniProtKB-KW"/>
</dbReference>
<evidence type="ECO:0000256" key="3">
    <source>
        <dbReference type="ARBA" id="ARBA00022618"/>
    </source>
</evidence>
<evidence type="ECO:0000256" key="5">
    <source>
        <dbReference type="ARBA" id="ARBA00022829"/>
    </source>
</evidence>
<gene>
    <name evidence="9" type="ORF">MA16_Dca022192</name>
</gene>
<dbReference type="Gene3D" id="1.25.40.10">
    <property type="entry name" value="Tetratricopeptide repeat domain"/>
    <property type="match status" value="1"/>
</dbReference>
<evidence type="ECO:0000256" key="1">
    <source>
        <dbReference type="ARBA" id="ARBA00004123"/>
    </source>
</evidence>
<proteinExistence type="inferred from homology"/>
<feature type="compositionally biased region" description="Polar residues" evidence="8">
    <location>
        <begin position="239"/>
        <end position="249"/>
    </location>
</feature>
<keyword evidence="7" id="KW-0131">Cell cycle</keyword>
<accession>A0A2I0VGH7</accession>
<evidence type="ECO:0000256" key="4">
    <source>
        <dbReference type="ARBA" id="ARBA00022776"/>
    </source>
</evidence>
<dbReference type="PANTHER" id="PTHR21394">
    <property type="entry name" value="MAU2 CHROMATID COHESION FACTOR HOMOLOG"/>
    <property type="match status" value="1"/>
</dbReference>
<dbReference type="STRING" id="906689.A0A2I0VGH7"/>
<dbReference type="GO" id="GO:0005634">
    <property type="term" value="C:nucleus"/>
    <property type="evidence" value="ECO:0007669"/>
    <property type="project" value="UniProtKB-SubCell"/>
</dbReference>
<dbReference type="InterPro" id="IPR019440">
    <property type="entry name" value="MAU2"/>
</dbReference>
<keyword evidence="5" id="KW-0159">Chromosome partition</keyword>
<keyword evidence="10" id="KW-1185">Reference proteome</keyword>
<evidence type="ECO:0000256" key="8">
    <source>
        <dbReference type="SAM" id="MobiDB-lite"/>
    </source>
</evidence>
<evidence type="ECO:0000256" key="6">
    <source>
        <dbReference type="ARBA" id="ARBA00023242"/>
    </source>
</evidence>
<dbReference type="Pfam" id="PF10345">
    <property type="entry name" value="Cohesin_load"/>
    <property type="match status" value="1"/>
</dbReference>
<evidence type="ECO:0000313" key="10">
    <source>
        <dbReference type="Proteomes" id="UP000233837"/>
    </source>
</evidence>
<protein>
    <submittedName>
        <fullName evidence="9">Uncharacterized protein</fullName>
    </submittedName>
</protein>